<keyword evidence="1" id="KW-0408">Iron</keyword>
<accession>A0ABR1JGA6</accession>
<dbReference type="InterPro" id="IPR026992">
    <property type="entry name" value="DIOX_N"/>
</dbReference>
<keyword evidence="1" id="KW-0479">Metal-binding</keyword>
<comment type="similarity">
    <text evidence="1">Belongs to the iron/ascorbate-dependent oxidoreductase family.</text>
</comment>
<name>A0ABR1JGA6_9AGAR</name>
<gene>
    <name evidence="3" type="ORF">VKT23_009047</name>
</gene>
<comment type="caution">
    <text evidence="3">The sequence shown here is derived from an EMBL/GenBank/DDBJ whole genome shotgun (WGS) entry which is preliminary data.</text>
</comment>
<proteinExistence type="inferred from homology"/>
<sequence>MASFGFLNTLFELLFKGLKPAPLDIKPYVFPPTTKQNLEYADLAVIDLSKASTPEGRKELTVQLSRAMHETGFFYVINHGYTQEQTNRIFGIANLLFDNVTEDEKKTYTGKSTAVYEGYKPKQTWQIQEGVRDQIEHYNINRKIDRRPHPEAVRPYLKEIQDFAYHNHHNVLFPVLRLLAAGLELPEDTLVKQHQWDAQSESSVRFMKYHPRTAEEEEKTKNVMLKGHTDIGSVTILWSQPIGGLQILSPDGKWRWVKHIDNALVINAGDVMDFLAGGFYPPTRHRVIQPPEDQKHLPRLGAFYFAMADDDVKLVPHEESPVLQKVGIKRLCSNDEAPTMEHWRKGRTTAYGSSLLKPGKEINVEEEQIHGVTVKHWN</sequence>
<dbReference type="PROSITE" id="PS51471">
    <property type="entry name" value="FE2OG_OXY"/>
    <property type="match status" value="1"/>
</dbReference>
<dbReference type="InterPro" id="IPR005123">
    <property type="entry name" value="Oxoglu/Fe-dep_dioxygenase_dom"/>
</dbReference>
<reference evidence="3 4" key="1">
    <citation type="submission" date="2024-01" db="EMBL/GenBank/DDBJ databases">
        <title>A draft genome for the cacao thread blight pathogen Marasmiellus scandens.</title>
        <authorList>
            <person name="Baruah I.K."/>
            <person name="Leung J."/>
            <person name="Bukari Y."/>
            <person name="Amoako-Attah I."/>
            <person name="Meinhardt L.W."/>
            <person name="Bailey B.A."/>
            <person name="Cohen S.P."/>
        </authorList>
    </citation>
    <scope>NUCLEOTIDE SEQUENCE [LARGE SCALE GENOMIC DNA]</scope>
    <source>
        <strain evidence="3 4">GH-19</strain>
    </source>
</reference>
<evidence type="ECO:0000259" key="2">
    <source>
        <dbReference type="PROSITE" id="PS51471"/>
    </source>
</evidence>
<dbReference type="Gene3D" id="2.60.120.330">
    <property type="entry name" value="B-lactam Antibiotic, Isopenicillin N Synthase, Chain"/>
    <property type="match status" value="1"/>
</dbReference>
<dbReference type="InterPro" id="IPR027443">
    <property type="entry name" value="IPNS-like_sf"/>
</dbReference>
<evidence type="ECO:0000256" key="1">
    <source>
        <dbReference type="RuleBase" id="RU003682"/>
    </source>
</evidence>
<dbReference type="PANTHER" id="PTHR47990">
    <property type="entry name" value="2-OXOGLUTARATE (2OG) AND FE(II)-DEPENDENT OXYGENASE SUPERFAMILY PROTEIN-RELATED"/>
    <property type="match status" value="1"/>
</dbReference>
<dbReference type="Pfam" id="PF14226">
    <property type="entry name" value="DIOX_N"/>
    <property type="match status" value="1"/>
</dbReference>
<dbReference type="InterPro" id="IPR050231">
    <property type="entry name" value="Iron_ascorbate_oxido_reductase"/>
</dbReference>
<dbReference type="Pfam" id="PF03171">
    <property type="entry name" value="2OG-FeII_Oxy"/>
    <property type="match status" value="1"/>
</dbReference>
<dbReference type="InterPro" id="IPR044861">
    <property type="entry name" value="IPNS-like_FE2OG_OXY"/>
</dbReference>
<keyword evidence="1" id="KW-0560">Oxidoreductase</keyword>
<feature type="domain" description="Fe2OG dioxygenase" evidence="2">
    <location>
        <begin position="200"/>
        <end position="308"/>
    </location>
</feature>
<dbReference type="Proteomes" id="UP001498398">
    <property type="component" value="Unassembled WGS sequence"/>
</dbReference>
<organism evidence="3 4">
    <name type="scientific">Marasmiellus scandens</name>
    <dbReference type="NCBI Taxonomy" id="2682957"/>
    <lineage>
        <taxon>Eukaryota</taxon>
        <taxon>Fungi</taxon>
        <taxon>Dikarya</taxon>
        <taxon>Basidiomycota</taxon>
        <taxon>Agaricomycotina</taxon>
        <taxon>Agaricomycetes</taxon>
        <taxon>Agaricomycetidae</taxon>
        <taxon>Agaricales</taxon>
        <taxon>Marasmiineae</taxon>
        <taxon>Omphalotaceae</taxon>
        <taxon>Marasmiellus</taxon>
    </lineage>
</organism>
<dbReference type="EMBL" id="JBANRG010000014">
    <property type="protein sequence ID" value="KAK7461121.1"/>
    <property type="molecule type" value="Genomic_DNA"/>
</dbReference>
<protein>
    <recommendedName>
        <fullName evidence="2">Fe2OG dioxygenase domain-containing protein</fullName>
    </recommendedName>
</protein>
<dbReference type="SUPFAM" id="SSF51197">
    <property type="entry name" value="Clavaminate synthase-like"/>
    <property type="match status" value="1"/>
</dbReference>
<evidence type="ECO:0000313" key="4">
    <source>
        <dbReference type="Proteomes" id="UP001498398"/>
    </source>
</evidence>
<dbReference type="PRINTS" id="PR00682">
    <property type="entry name" value="IPNSYNTHASE"/>
</dbReference>
<keyword evidence="4" id="KW-1185">Reference proteome</keyword>
<evidence type="ECO:0000313" key="3">
    <source>
        <dbReference type="EMBL" id="KAK7461121.1"/>
    </source>
</evidence>